<dbReference type="Pfam" id="PF12796">
    <property type="entry name" value="Ank_2"/>
    <property type="match status" value="1"/>
</dbReference>
<proteinExistence type="predicted"/>
<dbReference type="SMART" id="SM00248">
    <property type="entry name" value="ANK"/>
    <property type="match status" value="1"/>
</dbReference>
<dbReference type="PROSITE" id="PS50297">
    <property type="entry name" value="ANK_REP_REGION"/>
    <property type="match status" value="1"/>
</dbReference>
<dbReference type="EMBL" id="JAULSN010000003">
    <property type="protein sequence ID" value="KAK3375556.1"/>
    <property type="molecule type" value="Genomic_DNA"/>
</dbReference>
<dbReference type="InterPro" id="IPR050776">
    <property type="entry name" value="Ank_Repeat/CDKN_Inhibitor"/>
</dbReference>
<feature type="repeat" description="ANK" evidence="3">
    <location>
        <begin position="71"/>
        <end position="103"/>
    </location>
</feature>
<organism evidence="4 5">
    <name type="scientific">Lasiosphaeria ovina</name>
    <dbReference type="NCBI Taxonomy" id="92902"/>
    <lineage>
        <taxon>Eukaryota</taxon>
        <taxon>Fungi</taxon>
        <taxon>Dikarya</taxon>
        <taxon>Ascomycota</taxon>
        <taxon>Pezizomycotina</taxon>
        <taxon>Sordariomycetes</taxon>
        <taxon>Sordariomycetidae</taxon>
        <taxon>Sordariales</taxon>
        <taxon>Lasiosphaeriaceae</taxon>
        <taxon>Lasiosphaeria</taxon>
    </lineage>
</organism>
<dbReference type="PANTHER" id="PTHR24201:SF16">
    <property type="entry name" value="ANKYRIN-1-LIKE-RELATED"/>
    <property type="match status" value="1"/>
</dbReference>
<dbReference type="InterPro" id="IPR036770">
    <property type="entry name" value="Ankyrin_rpt-contain_sf"/>
</dbReference>
<gene>
    <name evidence="4" type="ORF">B0T24DRAFT_664733</name>
</gene>
<evidence type="ECO:0000256" key="2">
    <source>
        <dbReference type="ARBA" id="ARBA00023043"/>
    </source>
</evidence>
<comment type="caution">
    <text evidence="4">The sequence shown here is derived from an EMBL/GenBank/DDBJ whole genome shotgun (WGS) entry which is preliminary data.</text>
</comment>
<name>A0AAE0KGJ6_9PEZI</name>
<sequence length="143" mass="15344">MCPTYRGSREHSAAGAVKEWGKLDPPDRSLMDLYNAAYEGRAEAAAATGRTNVVELLLVREDVHVNAQGGYHWTALHAAAAKDRTNVVQLLLGRDADVNAQDTSGRTPLHVAAEASFALVVAQRASQWYESRGAGNWGLGGEN</sequence>
<protein>
    <submittedName>
        <fullName evidence="4">Ankyrin repeat-containing domain protein</fullName>
    </submittedName>
</protein>
<dbReference type="PROSITE" id="PS50088">
    <property type="entry name" value="ANK_REPEAT"/>
    <property type="match status" value="1"/>
</dbReference>
<keyword evidence="5" id="KW-1185">Reference proteome</keyword>
<dbReference type="SUPFAM" id="SSF48403">
    <property type="entry name" value="Ankyrin repeat"/>
    <property type="match status" value="1"/>
</dbReference>
<dbReference type="Proteomes" id="UP001287356">
    <property type="component" value="Unassembled WGS sequence"/>
</dbReference>
<evidence type="ECO:0000313" key="4">
    <source>
        <dbReference type="EMBL" id="KAK3375556.1"/>
    </source>
</evidence>
<dbReference type="AlphaFoldDB" id="A0AAE0KGJ6"/>
<reference evidence="4" key="1">
    <citation type="journal article" date="2023" name="Mol. Phylogenet. Evol.">
        <title>Genome-scale phylogeny and comparative genomics of the fungal order Sordariales.</title>
        <authorList>
            <person name="Hensen N."/>
            <person name="Bonometti L."/>
            <person name="Westerberg I."/>
            <person name="Brannstrom I.O."/>
            <person name="Guillou S."/>
            <person name="Cros-Aarteil S."/>
            <person name="Calhoun S."/>
            <person name="Haridas S."/>
            <person name="Kuo A."/>
            <person name="Mondo S."/>
            <person name="Pangilinan J."/>
            <person name="Riley R."/>
            <person name="LaButti K."/>
            <person name="Andreopoulos B."/>
            <person name="Lipzen A."/>
            <person name="Chen C."/>
            <person name="Yan M."/>
            <person name="Daum C."/>
            <person name="Ng V."/>
            <person name="Clum A."/>
            <person name="Steindorff A."/>
            <person name="Ohm R.A."/>
            <person name="Martin F."/>
            <person name="Silar P."/>
            <person name="Natvig D.O."/>
            <person name="Lalanne C."/>
            <person name="Gautier V."/>
            <person name="Ament-Velasquez S.L."/>
            <person name="Kruys A."/>
            <person name="Hutchinson M.I."/>
            <person name="Powell A.J."/>
            <person name="Barry K."/>
            <person name="Miller A.N."/>
            <person name="Grigoriev I.V."/>
            <person name="Debuchy R."/>
            <person name="Gladieux P."/>
            <person name="Hiltunen Thoren M."/>
            <person name="Johannesson H."/>
        </authorList>
    </citation>
    <scope>NUCLEOTIDE SEQUENCE</scope>
    <source>
        <strain evidence="4">CBS 958.72</strain>
    </source>
</reference>
<keyword evidence="2 3" id="KW-0040">ANK repeat</keyword>
<reference evidence="4" key="2">
    <citation type="submission" date="2023-06" db="EMBL/GenBank/DDBJ databases">
        <authorList>
            <consortium name="Lawrence Berkeley National Laboratory"/>
            <person name="Haridas S."/>
            <person name="Hensen N."/>
            <person name="Bonometti L."/>
            <person name="Westerberg I."/>
            <person name="Brannstrom I.O."/>
            <person name="Guillou S."/>
            <person name="Cros-Aarteil S."/>
            <person name="Calhoun S."/>
            <person name="Kuo A."/>
            <person name="Mondo S."/>
            <person name="Pangilinan J."/>
            <person name="Riley R."/>
            <person name="Labutti K."/>
            <person name="Andreopoulos B."/>
            <person name="Lipzen A."/>
            <person name="Chen C."/>
            <person name="Yanf M."/>
            <person name="Daum C."/>
            <person name="Ng V."/>
            <person name="Clum A."/>
            <person name="Steindorff A."/>
            <person name="Ohm R."/>
            <person name="Martin F."/>
            <person name="Silar P."/>
            <person name="Natvig D."/>
            <person name="Lalanne C."/>
            <person name="Gautier V."/>
            <person name="Ament-Velasquez S.L."/>
            <person name="Kruys A."/>
            <person name="Hutchinson M.I."/>
            <person name="Powell A.J."/>
            <person name="Barry K."/>
            <person name="Miller A.N."/>
            <person name="Grigoriev I.V."/>
            <person name="Debuchy R."/>
            <person name="Gladieux P."/>
            <person name="Thoren M.H."/>
            <person name="Johannesson H."/>
        </authorList>
    </citation>
    <scope>NUCLEOTIDE SEQUENCE</scope>
    <source>
        <strain evidence="4">CBS 958.72</strain>
    </source>
</reference>
<evidence type="ECO:0000256" key="1">
    <source>
        <dbReference type="ARBA" id="ARBA00022737"/>
    </source>
</evidence>
<evidence type="ECO:0000313" key="5">
    <source>
        <dbReference type="Proteomes" id="UP001287356"/>
    </source>
</evidence>
<dbReference type="GO" id="GO:0005634">
    <property type="term" value="C:nucleus"/>
    <property type="evidence" value="ECO:0007669"/>
    <property type="project" value="TreeGrafter"/>
</dbReference>
<evidence type="ECO:0000256" key="3">
    <source>
        <dbReference type="PROSITE-ProRule" id="PRU00023"/>
    </source>
</evidence>
<dbReference type="Gene3D" id="1.25.40.20">
    <property type="entry name" value="Ankyrin repeat-containing domain"/>
    <property type="match status" value="1"/>
</dbReference>
<dbReference type="InterPro" id="IPR002110">
    <property type="entry name" value="Ankyrin_rpt"/>
</dbReference>
<keyword evidence="1" id="KW-0677">Repeat</keyword>
<accession>A0AAE0KGJ6</accession>
<dbReference type="PANTHER" id="PTHR24201">
    <property type="entry name" value="ANK_REP_REGION DOMAIN-CONTAINING PROTEIN"/>
    <property type="match status" value="1"/>
</dbReference>